<sequence length="394" mass="42842">MHVGRQPIYNRSGNVVAYELLFRGQEQAVDAQRQDTFATGEVIVNAFTEFGIGAVAGELPCFINLTREFCVGELALPFGPDRAVLEILETVEVDDEVVAGVTRLAQAGFRIALDDFTWGLGHERLLDVASFVKIDFIECGPAEIEGIIDACRRRRDRVRFVAEKLETDADLELADRYDCELRQGYRLSRPQVLTAATLNPSRVRRLELIAELNSAEADVEKVLGIIANDPALSMRILRGCNSAAAGVLTSVSSVRQAVVLLGLAQIRQWAMLMILDDVTGATDEQLTMTVAHARLCQYFAAAFGVSDDAAFIAGLIGGVADLLDQRVATVAAQLPLSGDIATALTDGGGRLGSLLGVVHAYERGEPTDDRITDPVRAYFEALQWSTRMVRSTRA</sequence>
<dbReference type="EMBL" id="BOPG01000012">
    <property type="protein sequence ID" value="GIJ54701.1"/>
    <property type="molecule type" value="Genomic_DNA"/>
</dbReference>
<dbReference type="Gene3D" id="3.20.20.450">
    <property type="entry name" value="EAL domain"/>
    <property type="match status" value="1"/>
</dbReference>
<dbReference type="InterPro" id="IPR013976">
    <property type="entry name" value="HDOD"/>
</dbReference>
<organism evidence="3 4">
    <name type="scientific">Virgisporangium aurantiacum</name>
    <dbReference type="NCBI Taxonomy" id="175570"/>
    <lineage>
        <taxon>Bacteria</taxon>
        <taxon>Bacillati</taxon>
        <taxon>Actinomycetota</taxon>
        <taxon>Actinomycetes</taxon>
        <taxon>Micromonosporales</taxon>
        <taxon>Micromonosporaceae</taxon>
        <taxon>Virgisporangium</taxon>
    </lineage>
</organism>
<dbReference type="Pfam" id="PF08668">
    <property type="entry name" value="HDOD"/>
    <property type="match status" value="1"/>
</dbReference>
<evidence type="ECO:0000313" key="3">
    <source>
        <dbReference type="EMBL" id="GIJ54701.1"/>
    </source>
</evidence>
<evidence type="ECO:0000313" key="4">
    <source>
        <dbReference type="Proteomes" id="UP000612585"/>
    </source>
</evidence>
<dbReference type="InterPro" id="IPR014408">
    <property type="entry name" value="dGMP_Pdiesterase_EAL/HD-GYP"/>
</dbReference>
<reference evidence="3" key="1">
    <citation type="submission" date="2021-01" db="EMBL/GenBank/DDBJ databases">
        <title>Whole genome shotgun sequence of Virgisporangium aurantiacum NBRC 16421.</title>
        <authorList>
            <person name="Komaki H."/>
            <person name="Tamura T."/>
        </authorList>
    </citation>
    <scope>NUCLEOTIDE SEQUENCE</scope>
    <source>
        <strain evidence="3">NBRC 16421</strain>
    </source>
</reference>
<dbReference type="PANTHER" id="PTHR33525:SF4">
    <property type="entry name" value="CYCLIC DI-GMP PHOSPHODIESTERASE CDGJ"/>
    <property type="match status" value="1"/>
</dbReference>
<feature type="domain" description="HDOD" evidence="2">
    <location>
        <begin position="198"/>
        <end position="381"/>
    </location>
</feature>
<dbReference type="PANTHER" id="PTHR33525">
    <property type="match status" value="1"/>
</dbReference>
<accession>A0A8J4DYJ3</accession>
<protein>
    <recommendedName>
        <fullName evidence="5">Diguanylate phosphodiesterase</fullName>
    </recommendedName>
</protein>
<proteinExistence type="predicted"/>
<comment type="caution">
    <text evidence="3">The sequence shown here is derived from an EMBL/GenBank/DDBJ whole genome shotgun (WGS) entry which is preliminary data.</text>
</comment>
<keyword evidence="4" id="KW-1185">Reference proteome</keyword>
<dbReference type="SMART" id="SM00052">
    <property type="entry name" value="EAL"/>
    <property type="match status" value="1"/>
</dbReference>
<dbReference type="InterPro" id="IPR001633">
    <property type="entry name" value="EAL_dom"/>
</dbReference>
<evidence type="ECO:0008006" key="5">
    <source>
        <dbReference type="Google" id="ProtNLM"/>
    </source>
</evidence>
<gene>
    <name evidence="3" type="ORF">Vau01_022170</name>
</gene>
<dbReference type="Gene3D" id="1.10.3210.10">
    <property type="entry name" value="Hypothetical protein af1432"/>
    <property type="match status" value="1"/>
</dbReference>
<dbReference type="PROSITE" id="PS51833">
    <property type="entry name" value="HDOD"/>
    <property type="match status" value="1"/>
</dbReference>
<name>A0A8J4DYJ3_9ACTN</name>
<dbReference type="SUPFAM" id="SSF141868">
    <property type="entry name" value="EAL domain-like"/>
    <property type="match status" value="1"/>
</dbReference>
<dbReference type="SUPFAM" id="SSF109604">
    <property type="entry name" value="HD-domain/PDEase-like"/>
    <property type="match status" value="1"/>
</dbReference>
<evidence type="ECO:0000259" key="2">
    <source>
        <dbReference type="PROSITE" id="PS51833"/>
    </source>
</evidence>
<dbReference type="PROSITE" id="PS50883">
    <property type="entry name" value="EAL"/>
    <property type="match status" value="1"/>
</dbReference>
<dbReference type="AlphaFoldDB" id="A0A8J4DYJ3"/>
<dbReference type="PIRSF" id="PIRSF003180">
    <property type="entry name" value="DiGMPpdiest_YuxH"/>
    <property type="match status" value="1"/>
</dbReference>
<dbReference type="InterPro" id="IPR052340">
    <property type="entry name" value="RNase_Y/CdgJ"/>
</dbReference>
<dbReference type="InterPro" id="IPR035919">
    <property type="entry name" value="EAL_sf"/>
</dbReference>
<evidence type="ECO:0000259" key="1">
    <source>
        <dbReference type="PROSITE" id="PS50883"/>
    </source>
</evidence>
<dbReference type="Proteomes" id="UP000612585">
    <property type="component" value="Unassembled WGS sequence"/>
</dbReference>
<feature type="domain" description="EAL" evidence="1">
    <location>
        <begin position="1"/>
        <end position="204"/>
    </location>
</feature>